<gene>
    <name evidence="1" type="ORF">ACFSBX_08840</name>
</gene>
<sequence length="43" mass="4595">MSGGGGLWLVRLVVRRLGRQVSARHRDGGGSVVRMHLPLEAAS</sequence>
<dbReference type="GO" id="GO:0005524">
    <property type="term" value="F:ATP binding"/>
    <property type="evidence" value="ECO:0007669"/>
    <property type="project" value="UniProtKB-KW"/>
</dbReference>
<organism evidence="1 2">
    <name type="scientific">Halobellus rarus</name>
    <dbReference type="NCBI Taxonomy" id="1126237"/>
    <lineage>
        <taxon>Archaea</taxon>
        <taxon>Methanobacteriati</taxon>
        <taxon>Methanobacteriota</taxon>
        <taxon>Stenosarchaea group</taxon>
        <taxon>Halobacteria</taxon>
        <taxon>Halobacteriales</taxon>
        <taxon>Haloferacaceae</taxon>
        <taxon>Halobellus</taxon>
    </lineage>
</organism>
<reference evidence="1 2" key="1">
    <citation type="journal article" date="2019" name="Int. J. Syst. Evol. Microbiol.">
        <title>The Global Catalogue of Microorganisms (GCM) 10K type strain sequencing project: providing services to taxonomists for standard genome sequencing and annotation.</title>
        <authorList>
            <consortium name="The Broad Institute Genomics Platform"/>
            <consortium name="The Broad Institute Genome Sequencing Center for Infectious Disease"/>
            <person name="Wu L."/>
            <person name="Ma J."/>
        </authorList>
    </citation>
    <scope>NUCLEOTIDE SEQUENCE [LARGE SCALE GENOMIC DNA]</scope>
    <source>
        <strain evidence="1 2">CGMCC 1.12121</strain>
    </source>
</reference>
<dbReference type="InterPro" id="IPR036890">
    <property type="entry name" value="HATPase_C_sf"/>
</dbReference>
<dbReference type="Proteomes" id="UP001597085">
    <property type="component" value="Unassembled WGS sequence"/>
</dbReference>
<evidence type="ECO:0000313" key="2">
    <source>
        <dbReference type="Proteomes" id="UP001597085"/>
    </source>
</evidence>
<proteinExistence type="predicted"/>
<dbReference type="EMBL" id="JBHUDK010000006">
    <property type="protein sequence ID" value="MFD1599060.1"/>
    <property type="molecule type" value="Genomic_DNA"/>
</dbReference>
<dbReference type="SUPFAM" id="SSF55874">
    <property type="entry name" value="ATPase domain of HSP90 chaperone/DNA topoisomerase II/histidine kinase"/>
    <property type="match status" value="1"/>
</dbReference>
<dbReference type="AlphaFoldDB" id="A0ABD6CLW6"/>
<keyword evidence="2" id="KW-1185">Reference proteome</keyword>
<evidence type="ECO:0000313" key="1">
    <source>
        <dbReference type="EMBL" id="MFD1599060.1"/>
    </source>
</evidence>
<dbReference type="RefSeq" id="WP_256420583.1">
    <property type="nucleotide sequence ID" value="NZ_JANHDI010000002.1"/>
</dbReference>
<comment type="caution">
    <text evidence="1">The sequence shown here is derived from an EMBL/GenBank/DDBJ whole genome shotgun (WGS) entry which is preliminary data.</text>
</comment>
<accession>A0ABD6CLW6</accession>
<keyword evidence="1" id="KW-0547">Nucleotide-binding</keyword>
<keyword evidence="1" id="KW-0067">ATP-binding</keyword>
<name>A0ABD6CLW6_9EURY</name>
<protein>
    <submittedName>
        <fullName evidence="1">ATP-binding protein</fullName>
    </submittedName>
</protein>